<keyword evidence="2" id="KW-0472">Membrane</keyword>
<keyword evidence="2" id="KW-0812">Transmembrane</keyword>
<accession>A0A3S5BLM5</accession>
<evidence type="ECO:0000256" key="2">
    <source>
        <dbReference type="SAM" id="Phobius"/>
    </source>
</evidence>
<protein>
    <submittedName>
        <fullName evidence="3">Uncharacterized protein</fullName>
    </submittedName>
</protein>
<reference evidence="3" key="1">
    <citation type="submission" date="2018-11" db="EMBL/GenBank/DDBJ databases">
        <authorList>
            <consortium name="Pathogen Informatics"/>
        </authorList>
    </citation>
    <scope>NUCLEOTIDE SEQUENCE</scope>
</reference>
<gene>
    <name evidence="3" type="ORF">PXEA_LOCUS1664</name>
</gene>
<keyword evidence="4" id="KW-1185">Reference proteome</keyword>
<comment type="caution">
    <text evidence="3">The sequence shown here is derived from an EMBL/GenBank/DDBJ whole genome shotgun (WGS) entry which is preliminary data.</text>
</comment>
<feature type="region of interest" description="Disordered" evidence="1">
    <location>
        <begin position="85"/>
        <end position="105"/>
    </location>
</feature>
<proteinExistence type="predicted"/>
<dbReference type="AlphaFoldDB" id="A0A3S5BLM5"/>
<feature type="transmembrane region" description="Helical" evidence="2">
    <location>
        <begin position="50"/>
        <end position="69"/>
    </location>
</feature>
<sequence length="105" mass="11566">MATVAFGSELCEFMSSFAIISRSIFSHSQSICRDLPPFRSTNLPDSCSPTIAAILGSIPAVYPFTYFLLGKKSPKLLLLPRVDRTRDNRESSPTSQIVSKVHGKM</sequence>
<evidence type="ECO:0000256" key="1">
    <source>
        <dbReference type="SAM" id="MobiDB-lite"/>
    </source>
</evidence>
<evidence type="ECO:0000313" key="3">
    <source>
        <dbReference type="EMBL" id="VEL08224.1"/>
    </source>
</evidence>
<name>A0A3S5BLM5_9PLAT</name>
<organism evidence="3 4">
    <name type="scientific">Protopolystoma xenopodis</name>
    <dbReference type="NCBI Taxonomy" id="117903"/>
    <lineage>
        <taxon>Eukaryota</taxon>
        <taxon>Metazoa</taxon>
        <taxon>Spiralia</taxon>
        <taxon>Lophotrochozoa</taxon>
        <taxon>Platyhelminthes</taxon>
        <taxon>Monogenea</taxon>
        <taxon>Polyopisthocotylea</taxon>
        <taxon>Polystomatidea</taxon>
        <taxon>Polystomatidae</taxon>
        <taxon>Protopolystoma</taxon>
    </lineage>
</organism>
<keyword evidence="2" id="KW-1133">Transmembrane helix</keyword>
<dbReference type="EMBL" id="CAAALY010003451">
    <property type="protein sequence ID" value="VEL08224.1"/>
    <property type="molecule type" value="Genomic_DNA"/>
</dbReference>
<evidence type="ECO:0000313" key="4">
    <source>
        <dbReference type="Proteomes" id="UP000784294"/>
    </source>
</evidence>
<dbReference type="Proteomes" id="UP000784294">
    <property type="component" value="Unassembled WGS sequence"/>
</dbReference>